<dbReference type="SUPFAM" id="SSF51182">
    <property type="entry name" value="RmlC-like cupins"/>
    <property type="match status" value="1"/>
</dbReference>
<dbReference type="PANTHER" id="PTHR35848:SF9">
    <property type="entry name" value="SLL1358 PROTEIN"/>
    <property type="match status" value="1"/>
</dbReference>
<dbReference type="AlphaFoldDB" id="A0A3E1RC88"/>
<comment type="caution">
    <text evidence="3">The sequence shown here is derived from an EMBL/GenBank/DDBJ whole genome shotgun (WGS) entry which is preliminary data.</text>
</comment>
<gene>
    <name evidence="3" type="ORF">DIC66_11605</name>
</gene>
<feature type="domain" description="Cupin type-2" evidence="2">
    <location>
        <begin position="53"/>
        <end position="124"/>
    </location>
</feature>
<organism evidence="3 4">
    <name type="scientific">Rhodoferax lacus</name>
    <dbReference type="NCBI Taxonomy" id="2184758"/>
    <lineage>
        <taxon>Bacteria</taxon>
        <taxon>Pseudomonadati</taxon>
        <taxon>Pseudomonadota</taxon>
        <taxon>Betaproteobacteria</taxon>
        <taxon>Burkholderiales</taxon>
        <taxon>Comamonadaceae</taxon>
        <taxon>Rhodoferax</taxon>
    </lineage>
</organism>
<dbReference type="GO" id="GO:0046872">
    <property type="term" value="F:metal ion binding"/>
    <property type="evidence" value="ECO:0007669"/>
    <property type="project" value="UniProtKB-KW"/>
</dbReference>
<dbReference type="RefSeq" id="WP_117177584.1">
    <property type="nucleotide sequence ID" value="NZ_QFZK01000006.1"/>
</dbReference>
<dbReference type="EMBL" id="QFZK01000006">
    <property type="protein sequence ID" value="RFO96662.1"/>
    <property type="molecule type" value="Genomic_DNA"/>
</dbReference>
<proteinExistence type="predicted"/>
<dbReference type="CDD" id="cd02224">
    <property type="entry name" value="cupin_SPO2919-like"/>
    <property type="match status" value="1"/>
</dbReference>
<dbReference type="InterPro" id="IPR013096">
    <property type="entry name" value="Cupin_2"/>
</dbReference>
<evidence type="ECO:0000256" key="1">
    <source>
        <dbReference type="ARBA" id="ARBA00022723"/>
    </source>
</evidence>
<keyword evidence="1" id="KW-0479">Metal-binding</keyword>
<dbReference type="Gene3D" id="2.60.120.10">
    <property type="entry name" value="Jelly Rolls"/>
    <property type="match status" value="1"/>
</dbReference>
<sequence>MSERVEPIAVIAMQAEVRHKPSNYPDAFASRVAGREKRALGDIFGLGNFGVNLTRLPPKTASALRHAHTRQDEFIFVLQGRPTLVTNAGETELELGMCAGFRACSGDAHMLINRTAEDVLYLEVGDRSMGDSVSYPDDDLAASLGMDGRWTFTKKDGTPY</sequence>
<dbReference type="InterPro" id="IPR011051">
    <property type="entry name" value="RmlC_Cupin_sf"/>
</dbReference>
<name>A0A3E1RC88_9BURK</name>
<reference evidence="3 4" key="1">
    <citation type="submission" date="2018-05" db="EMBL/GenBank/DDBJ databases">
        <title>Rhodoferax soyangensis sp.nov., isolated from an oligotrophic freshwater lake.</title>
        <authorList>
            <person name="Park M."/>
        </authorList>
    </citation>
    <scope>NUCLEOTIDE SEQUENCE [LARGE SCALE GENOMIC DNA]</scope>
    <source>
        <strain evidence="3 4">IMCC26218</strain>
    </source>
</reference>
<protein>
    <submittedName>
        <fullName evidence="3">Cupin</fullName>
    </submittedName>
</protein>
<dbReference type="OrthoDB" id="116921at2"/>
<dbReference type="InterPro" id="IPR014710">
    <property type="entry name" value="RmlC-like_jellyroll"/>
</dbReference>
<dbReference type="InterPro" id="IPR051610">
    <property type="entry name" value="GPI/OXD"/>
</dbReference>
<dbReference type="PANTHER" id="PTHR35848">
    <property type="entry name" value="OXALATE-BINDING PROTEIN"/>
    <property type="match status" value="1"/>
</dbReference>
<dbReference type="Pfam" id="PF07883">
    <property type="entry name" value="Cupin_2"/>
    <property type="match status" value="1"/>
</dbReference>
<evidence type="ECO:0000313" key="3">
    <source>
        <dbReference type="EMBL" id="RFO96662.1"/>
    </source>
</evidence>
<evidence type="ECO:0000313" key="4">
    <source>
        <dbReference type="Proteomes" id="UP000260665"/>
    </source>
</evidence>
<evidence type="ECO:0000259" key="2">
    <source>
        <dbReference type="Pfam" id="PF07883"/>
    </source>
</evidence>
<dbReference type="Proteomes" id="UP000260665">
    <property type="component" value="Unassembled WGS sequence"/>
</dbReference>
<accession>A0A3E1RC88</accession>
<keyword evidence="4" id="KW-1185">Reference proteome</keyword>